<comment type="caution">
    <text evidence="3">The sequence shown here is derived from an EMBL/GenBank/DDBJ whole genome shotgun (WGS) entry which is preliminary data.</text>
</comment>
<dbReference type="PANTHER" id="PTHR45982">
    <property type="entry name" value="REGULATOR OF CHROMOSOME CONDENSATION"/>
    <property type="match status" value="1"/>
</dbReference>
<dbReference type="Gene3D" id="2.130.10.30">
    <property type="entry name" value="Regulator of chromosome condensation 1/beta-lactamase-inhibitor protein II"/>
    <property type="match status" value="2"/>
</dbReference>
<dbReference type="Pfam" id="PF00415">
    <property type="entry name" value="RCC1"/>
    <property type="match status" value="3"/>
</dbReference>
<dbReference type="PROSITE" id="PS00626">
    <property type="entry name" value="RCC1_2"/>
    <property type="match status" value="1"/>
</dbReference>
<dbReference type="PROSITE" id="PS50012">
    <property type="entry name" value="RCC1_3"/>
    <property type="match status" value="4"/>
</dbReference>
<evidence type="ECO:0000313" key="3">
    <source>
        <dbReference type="EMBL" id="KAF4644668.1"/>
    </source>
</evidence>
<proteinExistence type="predicted"/>
<gene>
    <name evidence="3" type="ORF">TGRH88_016620</name>
</gene>
<reference evidence="3 4" key="1">
    <citation type="submission" date="2020-03" db="EMBL/GenBank/DDBJ databases">
        <title>Genome sequence of Toxoplasma gondii RH-88 strain.</title>
        <authorList>
            <person name="Lorenzi H.A."/>
            <person name="Venepally P."/>
            <person name="Rozenberg A."/>
            <person name="Sibley D."/>
        </authorList>
    </citation>
    <scope>NUCLEOTIDE SEQUENCE [LARGE SCALE GENOMIC DNA]</scope>
    <source>
        <strain evidence="3 4">RH-88</strain>
    </source>
</reference>
<feature type="repeat" description="RCC1" evidence="1">
    <location>
        <begin position="374"/>
        <end position="475"/>
    </location>
</feature>
<feature type="repeat" description="RCC1" evidence="1">
    <location>
        <begin position="269"/>
        <end position="320"/>
    </location>
</feature>
<feature type="repeat" description="RCC1" evidence="1">
    <location>
        <begin position="321"/>
        <end position="372"/>
    </location>
</feature>
<dbReference type="EMBL" id="JAAUHK010000190">
    <property type="protein sequence ID" value="KAF4644668.1"/>
    <property type="molecule type" value="Genomic_DNA"/>
</dbReference>
<evidence type="ECO:0000256" key="2">
    <source>
        <dbReference type="SAM" id="MobiDB-lite"/>
    </source>
</evidence>
<dbReference type="InterPro" id="IPR051553">
    <property type="entry name" value="Ran_GTPase-activating"/>
</dbReference>
<dbReference type="GO" id="GO:0005085">
    <property type="term" value="F:guanyl-nucleotide exchange factor activity"/>
    <property type="evidence" value="ECO:0007669"/>
    <property type="project" value="TreeGrafter"/>
</dbReference>
<evidence type="ECO:0000313" key="4">
    <source>
        <dbReference type="Proteomes" id="UP000557509"/>
    </source>
</evidence>
<evidence type="ECO:0000256" key="1">
    <source>
        <dbReference type="PROSITE-ProRule" id="PRU00235"/>
    </source>
</evidence>
<dbReference type="GO" id="GO:0005737">
    <property type="term" value="C:cytoplasm"/>
    <property type="evidence" value="ECO:0007669"/>
    <property type="project" value="TreeGrafter"/>
</dbReference>
<protein>
    <submittedName>
        <fullName evidence="3">RCC1 domain containing protein</fullName>
    </submittedName>
</protein>
<dbReference type="InterPro" id="IPR009091">
    <property type="entry name" value="RCC1/BLIP-II"/>
</dbReference>
<dbReference type="AlphaFoldDB" id="A0A7J6KBZ5"/>
<dbReference type="Proteomes" id="UP000557509">
    <property type="component" value="Unassembled WGS sequence"/>
</dbReference>
<dbReference type="InterPro" id="IPR000408">
    <property type="entry name" value="Reg_chr_condens"/>
</dbReference>
<dbReference type="PANTHER" id="PTHR45982:SF1">
    <property type="entry name" value="REGULATOR OF CHROMOSOME CONDENSATION"/>
    <property type="match status" value="1"/>
</dbReference>
<organism evidence="3 4">
    <name type="scientific">Toxoplasma gondii</name>
    <dbReference type="NCBI Taxonomy" id="5811"/>
    <lineage>
        <taxon>Eukaryota</taxon>
        <taxon>Sar</taxon>
        <taxon>Alveolata</taxon>
        <taxon>Apicomplexa</taxon>
        <taxon>Conoidasida</taxon>
        <taxon>Coccidia</taxon>
        <taxon>Eucoccidiorida</taxon>
        <taxon>Eimeriorina</taxon>
        <taxon>Sarcocystidae</taxon>
        <taxon>Toxoplasma</taxon>
    </lineage>
</organism>
<name>A0A7J6KBZ5_TOXGO</name>
<accession>A0A7J6KBZ5</accession>
<dbReference type="PRINTS" id="PR00633">
    <property type="entry name" value="RCCNDNSATION"/>
</dbReference>
<dbReference type="VEuPathDB" id="ToxoDB:TGME49_500182"/>
<dbReference type="Pfam" id="PF13540">
    <property type="entry name" value="RCC1_2"/>
    <property type="match status" value="1"/>
</dbReference>
<feature type="region of interest" description="Disordered" evidence="2">
    <location>
        <begin position="151"/>
        <end position="172"/>
    </location>
</feature>
<feature type="repeat" description="RCC1" evidence="1">
    <location>
        <begin position="476"/>
        <end position="510"/>
    </location>
</feature>
<dbReference type="SUPFAM" id="SSF50985">
    <property type="entry name" value="RCC1/BLIP-II"/>
    <property type="match status" value="2"/>
</dbReference>
<sequence>MAFEEAHVSARSGLNNRSAASLVRSDTYEEPELVLNQLATSQQSRCCVGSVFILAKETDGSFREVPGLSGQHLSFISGGYDKVLVALSSPAGTGDCQSHQHSHATQWVSGSGKQCLEELETTGSGPSAHMGRSKGHSGVCTKNEVDLRSSDAGPCRQSPEVPTHPTGQSKWPLDRIRGTEVHHAETHNRRHWICHACSSVPNRINRFYPSQWPRVFCRRDGGSKRRGVLRDSCFEDIFSSGTADSPFASEEITWACPGPSHFLILTSSGRLYSSGYSAFGCVGRGGVSGGNIPLAVPTLQDFCVTQACVGKSFSLALTAQGEVYSWGGGFQGQLGRVPEEVSLVPRFLQRLMQIPIKTLACNESHVLAVTREGGQCFGWGSNDCGQLGLGRRCPAQPIPQLVEIKKQRTACFFKDRQSLPSQTTDMLGNVLSVEQRGKDRMEDGPSRAFSYGEKDSVVVSEVAAGWRHSLALTVDGDVYAWGLNICGQLGLGHRRRTDTPTLVPEYEPQIRCMRSSQTLSSPSCLHRGRPSNLLSCTCRPLSSPSHQNTHSAQAIGSPNPSSFGAVSPCCAPTCCLSPSLCRASDAFACLGSNCKGPHSKHFPGSDCEQTATGGSRPATRNLGITSLREIWSLGDGTERGGKQQLRPRVRQICVGRLFSGFLLDDGRVLVSGRFPSGREEATRENLSRGILCVTEKSKREVEACLTPSEELALSASWID</sequence>
<keyword evidence="4" id="KW-1185">Reference proteome</keyword>